<dbReference type="AlphaFoldDB" id="A0A5A7R595"/>
<dbReference type="Proteomes" id="UP000325081">
    <property type="component" value="Unassembled WGS sequence"/>
</dbReference>
<dbReference type="OrthoDB" id="1428630at2759"/>
<dbReference type="EMBL" id="BKCP01010403">
    <property type="protein sequence ID" value="GER52649.1"/>
    <property type="molecule type" value="Genomic_DNA"/>
</dbReference>
<comment type="caution">
    <text evidence="1">The sequence shown here is derived from an EMBL/GenBank/DDBJ whole genome shotgun (WGS) entry which is preliminary data.</text>
</comment>
<organism evidence="1 2">
    <name type="scientific">Striga asiatica</name>
    <name type="common">Asiatic witchweed</name>
    <name type="synonym">Buchnera asiatica</name>
    <dbReference type="NCBI Taxonomy" id="4170"/>
    <lineage>
        <taxon>Eukaryota</taxon>
        <taxon>Viridiplantae</taxon>
        <taxon>Streptophyta</taxon>
        <taxon>Embryophyta</taxon>
        <taxon>Tracheophyta</taxon>
        <taxon>Spermatophyta</taxon>
        <taxon>Magnoliopsida</taxon>
        <taxon>eudicotyledons</taxon>
        <taxon>Gunneridae</taxon>
        <taxon>Pentapetalae</taxon>
        <taxon>asterids</taxon>
        <taxon>lamiids</taxon>
        <taxon>Lamiales</taxon>
        <taxon>Orobanchaceae</taxon>
        <taxon>Buchnereae</taxon>
        <taxon>Striga</taxon>
    </lineage>
</organism>
<gene>
    <name evidence="1" type="ORF">STAS_30119</name>
</gene>
<protein>
    <submittedName>
        <fullName evidence="1">Conserved oligomeric Golgi complex subunit 4</fullName>
    </submittedName>
</protein>
<proteinExistence type="predicted"/>
<evidence type="ECO:0000313" key="1">
    <source>
        <dbReference type="EMBL" id="GER52649.1"/>
    </source>
</evidence>
<accession>A0A5A7R595</accession>
<feature type="non-terminal residue" evidence="1">
    <location>
        <position position="1"/>
    </location>
</feature>
<name>A0A5A7R595_STRAF</name>
<sequence length="167" mass="19062">AISYKIGDGRSIRVWDSPWLQSIAGSQPIGPLAGDRERVEFVSDLFKHDRYEWDVELGEVGIRQVGQILISASASDIDENLMSVIGRAVRDGKVIKEWRDTRERVTDGQQRDLHLTKWLLEASMTEGWDRIECKVAMQETVELLQRRDEGNPSWTEEAAAIVVVLWQ</sequence>
<keyword evidence="2" id="KW-1185">Reference proteome</keyword>
<reference evidence="2" key="1">
    <citation type="journal article" date="2019" name="Curr. Biol.">
        <title>Genome Sequence of Striga asiatica Provides Insight into the Evolution of Plant Parasitism.</title>
        <authorList>
            <person name="Yoshida S."/>
            <person name="Kim S."/>
            <person name="Wafula E.K."/>
            <person name="Tanskanen J."/>
            <person name="Kim Y.M."/>
            <person name="Honaas L."/>
            <person name="Yang Z."/>
            <person name="Spallek T."/>
            <person name="Conn C.E."/>
            <person name="Ichihashi Y."/>
            <person name="Cheong K."/>
            <person name="Cui S."/>
            <person name="Der J.P."/>
            <person name="Gundlach H."/>
            <person name="Jiao Y."/>
            <person name="Hori C."/>
            <person name="Ishida J.K."/>
            <person name="Kasahara H."/>
            <person name="Kiba T."/>
            <person name="Kim M.S."/>
            <person name="Koo N."/>
            <person name="Laohavisit A."/>
            <person name="Lee Y.H."/>
            <person name="Lumba S."/>
            <person name="McCourt P."/>
            <person name="Mortimer J.C."/>
            <person name="Mutuku J.M."/>
            <person name="Nomura T."/>
            <person name="Sasaki-Sekimoto Y."/>
            <person name="Seto Y."/>
            <person name="Wang Y."/>
            <person name="Wakatake T."/>
            <person name="Sakakibara H."/>
            <person name="Demura T."/>
            <person name="Yamaguchi S."/>
            <person name="Yoneyama K."/>
            <person name="Manabe R.I."/>
            <person name="Nelson D.C."/>
            <person name="Schulman A.H."/>
            <person name="Timko M.P."/>
            <person name="dePamphilis C.W."/>
            <person name="Choi D."/>
            <person name="Shirasu K."/>
        </authorList>
    </citation>
    <scope>NUCLEOTIDE SEQUENCE [LARGE SCALE GENOMIC DNA]</scope>
    <source>
        <strain evidence="2">cv. UVA1</strain>
    </source>
</reference>
<feature type="non-terminal residue" evidence="1">
    <location>
        <position position="167"/>
    </location>
</feature>
<evidence type="ECO:0000313" key="2">
    <source>
        <dbReference type="Proteomes" id="UP000325081"/>
    </source>
</evidence>